<evidence type="ECO:0000256" key="2">
    <source>
        <dbReference type="ARBA" id="ARBA00022598"/>
    </source>
</evidence>
<dbReference type="NCBIfam" id="TIGR02432">
    <property type="entry name" value="lysidine_TilS_N"/>
    <property type="match status" value="1"/>
</dbReference>
<comment type="subcellular location">
    <subcellularLocation>
        <location evidence="7">Cytoplasm</location>
    </subcellularLocation>
</comment>
<evidence type="ECO:0000259" key="9">
    <source>
        <dbReference type="Pfam" id="PF09179"/>
    </source>
</evidence>
<evidence type="ECO:0000256" key="3">
    <source>
        <dbReference type="ARBA" id="ARBA00022694"/>
    </source>
</evidence>
<reference evidence="11 12" key="1">
    <citation type="submission" date="2016-02" db="EMBL/GenBank/DDBJ databases">
        <title>Draft genome sequence of Hydrogenophaga sp. LPB0072.</title>
        <authorList>
            <person name="Shin S.-K."/>
            <person name="Yi H."/>
        </authorList>
    </citation>
    <scope>NUCLEOTIDE SEQUENCE [LARGE SCALE GENOMIC DNA]</scope>
    <source>
        <strain evidence="11 12">LPB0072</strain>
    </source>
</reference>
<evidence type="ECO:0000256" key="7">
    <source>
        <dbReference type="HAMAP-Rule" id="MF_01161"/>
    </source>
</evidence>
<keyword evidence="5" id="KW-0067">ATP-binding</keyword>
<dbReference type="HAMAP" id="MF_01161">
    <property type="entry name" value="tRNA_Ile_lys_synt"/>
    <property type="match status" value="1"/>
</dbReference>
<sequence length="314" mass="34096">MAQWSQRWPLDLVDARVRVGVAFSAGADSTALLMAAASRWPGRVVALHVHHGLQAAADHFVAQAQSTCDGLGVELKVVRIKADHSKGESPEDAARRARYLALAEMALEVKAGCVLLGQHADDQVETFFIALGRGAGLPGLSAMGAGFTRHGVFFGRPFLGLSTQTLRDSVASVGQAFVEDPSNTDQRFTRNRIRARLLPAWADTFPGFREAIARTARHAAQAQSLLGDLADIDLDAIGRPPRIAQLQTLPPERQSNALRRWLKNTAHVVASDAQMQELLSQIDACRTRGHHIHIKVAHGHVEREGAHLAFRPPL</sequence>
<dbReference type="EMBL" id="LVWD01000034">
    <property type="protein sequence ID" value="OAD40130.1"/>
    <property type="molecule type" value="Genomic_DNA"/>
</dbReference>
<dbReference type="Pfam" id="PF09179">
    <property type="entry name" value="TilS"/>
    <property type="match status" value="1"/>
</dbReference>
<evidence type="ECO:0000313" key="10">
    <source>
        <dbReference type="EMBL" id="AOW12947.1"/>
    </source>
</evidence>
<dbReference type="InterPro" id="IPR012795">
    <property type="entry name" value="tRNA_Ile_lys_synt_N"/>
</dbReference>
<dbReference type="CDD" id="cd01992">
    <property type="entry name" value="TilS_N"/>
    <property type="match status" value="1"/>
</dbReference>
<evidence type="ECO:0000256" key="4">
    <source>
        <dbReference type="ARBA" id="ARBA00022741"/>
    </source>
</evidence>
<dbReference type="SUPFAM" id="SSF82829">
    <property type="entry name" value="MesJ substrate recognition domain-like"/>
    <property type="match status" value="1"/>
</dbReference>
<comment type="caution">
    <text evidence="7">Lacks conserved residue(s) required for the propagation of feature annotation.</text>
</comment>
<evidence type="ECO:0000313" key="11">
    <source>
        <dbReference type="EMBL" id="OAD40130.1"/>
    </source>
</evidence>
<name>A0A167H1B9_9BURK</name>
<comment type="catalytic activity">
    <reaction evidence="6 7">
        <text>cytidine(34) in tRNA(Ile2) + L-lysine + ATP = lysidine(34) in tRNA(Ile2) + AMP + diphosphate + H(+)</text>
        <dbReference type="Rhea" id="RHEA:43744"/>
        <dbReference type="Rhea" id="RHEA-COMP:10625"/>
        <dbReference type="Rhea" id="RHEA-COMP:10670"/>
        <dbReference type="ChEBI" id="CHEBI:15378"/>
        <dbReference type="ChEBI" id="CHEBI:30616"/>
        <dbReference type="ChEBI" id="CHEBI:32551"/>
        <dbReference type="ChEBI" id="CHEBI:33019"/>
        <dbReference type="ChEBI" id="CHEBI:82748"/>
        <dbReference type="ChEBI" id="CHEBI:83665"/>
        <dbReference type="ChEBI" id="CHEBI:456215"/>
        <dbReference type="EC" id="6.3.4.19"/>
    </reaction>
</comment>
<keyword evidence="2 7" id="KW-0436">Ligase</keyword>
<gene>
    <name evidence="7" type="primary">tilS</name>
    <name evidence="10" type="ORF">LPB072_08900</name>
    <name evidence="11" type="ORF">LPB72_18395</name>
</gene>
<dbReference type="STRING" id="1763535.LPB072_08900"/>
<accession>A0A167H1B9</accession>
<evidence type="ECO:0000256" key="6">
    <source>
        <dbReference type="ARBA" id="ARBA00048539"/>
    </source>
</evidence>
<dbReference type="Pfam" id="PF01171">
    <property type="entry name" value="ATP_bind_3"/>
    <property type="match status" value="1"/>
</dbReference>
<feature type="domain" description="tRNA(Ile)-lysidine synthase substrate-binding" evidence="9">
    <location>
        <begin position="243"/>
        <end position="295"/>
    </location>
</feature>
<dbReference type="AlphaFoldDB" id="A0A167H1B9"/>
<dbReference type="Gene3D" id="1.20.59.20">
    <property type="match status" value="1"/>
</dbReference>
<dbReference type="Gene3D" id="3.40.50.620">
    <property type="entry name" value="HUPs"/>
    <property type="match status" value="1"/>
</dbReference>
<dbReference type="Proteomes" id="UP000185657">
    <property type="component" value="Unassembled WGS sequence"/>
</dbReference>
<dbReference type="EMBL" id="CP017476">
    <property type="protein sequence ID" value="AOW12947.1"/>
    <property type="molecule type" value="Genomic_DNA"/>
</dbReference>
<evidence type="ECO:0000313" key="12">
    <source>
        <dbReference type="Proteomes" id="UP000185657"/>
    </source>
</evidence>
<dbReference type="GO" id="GO:0005737">
    <property type="term" value="C:cytoplasm"/>
    <property type="evidence" value="ECO:0007669"/>
    <property type="project" value="UniProtKB-SubCell"/>
</dbReference>
<dbReference type="PANTHER" id="PTHR43033:SF1">
    <property type="entry name" value="TRNA(ILE)-LYSIDINE SYNTHASE-RELATED"/>
    <property type="match status" value="1"/>
</dbReference>
<protein>
    <recommendedName>
        <fullName evidence="7">tRNA(Ile)-lysidine synthase</fullName>
        <ecNumber evidence="7">6.3.4.19</ecNumber>
    </recommendedName>
    <alternativeName>
        <fullName evidence="7">tRNA(Ile)-2-lysyl-cytidine synthase</fullName>
    </alternativeName>
    <alternativeName>
        <fullName evidence="7">tRNA(Ile)-lysidine synthetase</fullName>
    </alternativeName>
</protein>
<comment type="similarity">
    <text evidence="7">Belongs to the tRNA(Ile)-lysidine synthase family.</text>
</comment>
<feature type="domain" description="tRNA(Ile)-lysidine/2-thiocytidine synthase N-terminal" evidence="8">
    <location>
        <begin position="19"/>
        <end position="195"/>
    </location>
</feature>
<dbReference type="InterPro" id="IPR015262">
    <property type="entry name" value="tRNA_Ile_lys_synt_subst-bd"/>
</dbReference>
<evidence type="ECO:0000259" key="8">
    <source>
        <dbReference type="Pfam" id="PF01171"/>
    </source>
</evidence>
<keyword evidence="12" id="KW-1185">Reference proteome</keyword>
<keyword evidence="3 7" id="KW-0819">tRNA processing</keyword>
<keyword evidence="4" id="KW-0547">Nucleotide-binding</keyword>
<evidence type="ECO:0000256" key="1">
    <source>
        <dbReference type="ARBA" id="ARBA00022490"/>
    </source>
</evidence>
<comment type="function">
    <text evidence="7">Ligates lysine onto the cytidine present at position 34 of the AUA codon-specific tRNA(Ile) that contains the anticodon CAU, in an ATP-dependent manner. Cytidine is converted to lysidine, thus changing the amino acid specificity of the tRNA from methionine to isoleucine.</text>
</comment>
<evidence type="ECO:0000313" key="13">
    <source>
        <dbReference type="Proteomes" id="UP000185680"/>
    </source>
</evidence>
<dbReference type="GO" id="GO:0005524">
    <property type="term" value="F:ATP binding"/>
    <property type="evidence" value="ECO:0007669"/>
    <property type="project" value="UniProtKB-KW"/>
</dbReference>
<dbReference type="InterPro" id="IPR012094">
    <property type="entry name" value="tRNA_Ile_lys_synt"/>
</dbReference>
<dbReference type="InterPro" id="IPR014729">
    <property type="entry name" value="Rossmann-like_a/b/a_fold"/>
</dbReference>
<dbReference type="GO" id="GO:0006400">
    <property type="term" value="P:tRNA modification"/>
    <property type="evidence" value="ECO:0007669"/>
    <property type="project" value="UniProtKB-UniRule"/>
</dbReference>
<proteinExistence type="inferred from homology"/>
<dbReference type="SUPFAM" id="SSF52402">
    <property type="entry name" value="Adenine nucleotide alpha hydrolases-like"/>
    <property type="match status" value="1"/>
</dbReference>
<dbReference type="KEGG" id="hyl:LPB072_08900"/>
<dbReference type="EC" id="6.3.4.19" evidence="7"/>
<dbReference type="Proteomes" id="UP000185680">
    <property type="component" value="Chromosome"/>
</dbReference>
<keyword evidence="1 7" id="KW-0963">Cytoplasm</keyword>
<reference evidence="10 13" key="2">
    <citation type="submission" date="2016-10" db="EMBL/GenBank/DDBJ databases">
        <title>Hydorgenophaga sp. LPB0072 isolated from gastropod.</title>
        <authorList>
            <person name="Kim E."/>
            <person name="Yi H."/>
        </authorList>
    </citation>
    <scope>NUCLEOTIDE SEQUENCE [LARGE SCALE GENOMIC DNA]</scope>
    <source>
        <strain evidence="10 13">LPB0072</strain>
    </source>
</reference>
<dbReference type="GO" id="GO:0032267">
    <property type="term" value="F:tRNA(Ile)-lysidine synthase activity"/>
    <property type="evidence" value="ECO:0007669"/>
    <property type="project" value="UniProtKB-EC"/>
</dbReference>
<dbReference type="PANTHER" id="PTHR43033">
    <property type="entry name" value="TRNA(ILE)-LYSIDINE SYNTHASE-RELATED"/>
    <property type="match status" value="1"/>
</dbReference>
<organism evidence="10 13">
    <name type="scientific">Hydrogenophaga crassostreae</name>
    <dbReference type="NCBI Taxonomy" id="1763535"/>
    <lineage>
        <taxon>Bacteria</taxon>
        <taxon>Pseudomonadati</taxon>
        <taxon>Pseudomonadota</taxon>
        <taxon>Betaproteobacteria</taxon>
        <taxon>Burkholderiales</taxon>
        <taxon>Comamonadaceae</taxon>
        <taxon>Hydrogenophaga</taxon>
    </lineage>
</organism>
<evidence type="ECO:0000256" key="5">
    <source>
        <dbReference type="ARBA" id="ARBA00022840"/>
    </source>
</evidence>
<dbReference type="InterPro" id="IPR011063">
    <property type="entry name" value="TilS/TtcA_N"/>
</dbReference>